<evidence type="ECO:0000256" key="4">
    <source>
        <dbReference type="SAM" id="MobiDB-lite"/>
    </source>
</evidence>
<feature type="repeat" description="ANK" evidence="3">
    <location>
        <begin position="2273"/>
        <end position="2305"/>
    </location>
</feature>
<feature type="region of interest" description="Disordered" evidence="4">
    <location>
        <begin position="442"/>
        <end position="465"/>
    </location>
</feature>
<feature type="compositionally biased region" description="Basic and acidic residues" evidence="4">
    <location>
        <begin position="1832"/>
        <end position="1843"/>
    </location>
</feature>
<feature type="compositionally biased region" description="Polar residues" evidence="4">
    <location>
        <begin position="1237"/>
        <end position="1250"/>
    </location>
</feature>
<feature type="compositionally biased region" description="Polar residues" evidence="4">
    <location>
        <begin position="1265"/>
        <end position="1279"/>
    </location>
</feature>
<feature type="repeat" description="ANK" evidence="3">
    <location>
        <begin position="2061"/>
        <end position="2093"/>
    </location>
</feature>
<feature type="region of interest" description="Disordered" evidence="4">
    <location>
        <begin position="1552"/>
        <end position="1574"/>
    </location>
</feature>
<feature type="repeat" description="ANK" evidence="3">
    <location>
        <begin position="2207"/>
        <end position="2239"/>
    </location>
</feature>
<evidence type="ECO:0000256" key="2">
    <source>
        <dbReference type="ARBA" id="ARBA00023043"/>
    </source>
</evidence>
<feature type="compositionally biased region" description="Acidic residues" evidence="4">
    <location>
        <begin position="52"/>
        <end position="63"/>
    </location>
</feature>
<feature type="repeat" description="ANK" evidence="3">
    <location>
        <begin position="2240"/>
        <end position="2272"/>
    </location>
</feature>
<feature type="compositionally biased region" description="Basic and acidic residues" evidence="4">
    <location>
        <begin position="660"/>
        <end position="674"/>
    </location>
</feature>
<feature type="compositionally biased region" description="Basic and acidic residues" evidence="4">
    <location>
        <begin position="279"/>
        <end position="303"/>
    </location>
</feature>
<proteinExistence type="predicted"/>
<feature type="compositionally biased region" description="Basic and acidic residues" evidence="4">
    <location>
        <begin position="1049"/>
        <end position="1078"/>
    </location>
</feature>
<feature type="repeat" description="ANK" evidence="3">
    <location>
        <begin position="2028"/>
        <end position="2060"/>
    </location>
</feature>
<reference evidence="5" key="1">
    <citation type="submission" date="2023-10" db="EMBL/GenBank/DDBJ databases">
        <title>Genome assemblies of two species of porcelain crab, Petrolisthes cinctipes and Petrolisthes manimaculis (Anomura: Porcellanidae).</title>
        <authorList>
            <person name="Angst P."/>
        </authorList>
    </citation>
    <scope>NUCLEOTIDE SEQUENCE</scope>
    <source>
        <strain evidence="5">PB745_01</strain>
        <tissue evidence="5">Gill</tissue>
    </source>
</reference>
<feature type="compositionally biased region" description="Low complexity" evidence="4">
    <location>
        <begin position="450"/>
        <end position="464"/>
    </location>
</feature>
<comment type="caution">
    <text evidence="5">The sequence shown here is derived from an EMBL/GenBank/DDBJ whole genome shotgun (WGS) entry which is preliminary data.</text>
</comment>
<feature type="region of interest" description="Disordered" evidence="4">
    <location>
        <begin position="1176"/>
        <end position="1203"/>
    </location>
</feature>
<evidence type="ECO:0000256" key="3">
    <source>
        <dbReference type="PROSITE-ProRule" id="PRU00023"/>
    </source>
</evidence>
<evidence type="ECO:0000256" key="1">
    <source>
        <dbReference type="ARBA" id="ARBA00022737"/>
    </source>
</evidence>
<feature type="region of interest" description="Disordered" evidence="4">
    <location>
        <begin position="1237"/>
        <end position="1302"/>
    </location>
</feature>
<feature type="region of interest" description="Disordered" evidence="4">
    <location>
        <begin position="1049"/>
        <end position="1081"/>
    </location>
</feature>
<feature type="region of interest" description="Disordered" evidence="4">
    <location>
        <begin position="1496"/>
        <end position="1519"/>
    </location>
</feature>
<feature type="region of interest" description="Disordered" evidence="4">
    <location>
        <begin position="1672"/>
        <end position="1755"/>
    </location>
</feature>
<protein>
    <submittedName>
        <fullName evidence="5">Uncharacterized protein</fullName>
    </submittedName>
</protein>
<dbReference type="InterPro" id="IPR002110">
    <property type="entry name" value="Ankyrin_rpt"/>
</dbReference>
<feature type="region of interest" description="Disordered" evidence="4">
    <location>
        <begin position="1"/>
        <end position="70"/>
    </location>
</feature>
<feature type="compositionally biased region" description="Basic and acidic residues" evidence="4">
    <location>
        <begin position="1851"/>
        <end position="1873"/>
    </location>
</feature>
<feature type="region of interest" description="Disordered" evidence="4">
    <location>
        <begin position="1621"/>
        <end position="1645"/>
    </location>
</feature>
<evidence type="ECO:0000313" key="6">
    <source>
        <dbReference type="Proteomes" id="UP001286313"/>
    </source>
</evidence>
<name>A0AAE1FYT8_PETCI</name>
<keyword evidence="6" id="KW-1185">Reference proteome</keyword>
<feature type="compositionally biased region" description="Polar residues" evidence="4">
    <location>
        <begin position="1878"/>
        <end position="1895"/>
    </location>
</feature>
<dbReference type="SMART" id="SM00248">
    <property type="entry name" value="ANK"/>
    <property type="match status" value="7"/>
</dbReference>
<dbReference type="SUPFAM" id="SSF48403">
    <property type="entry name" value="Ankyrin repeat"/>
    <property type="match status" value="1"/>
</dbReference>
<feature type="region of interest" description="Disordered" evidence="4">
    <location>
        <begin position="1801"/>
        <end position="1898"/>
    </location>
</feature>
<keyword evidence="2 3" id="KW-0040">ANK repeat</keyword>
<dbReference type="EMBL" id="JAWQEG010001188">
    <property type="protein sequence ID" value="KAK3881657.1"/>
    <property type="molecule type" value="Genomic_DNA"/>
</dbReference>
<dbReference type="Gene3D" id="1.25.40.20">
    <property type="entry name" value="Ankyrin repeat-containing domain"/>
    <property type="match status" value="2"/>
</dbReference>
<dbReference type="PROSITE" id="PS50088">
    <property type="entry name" value="ANK_REPEAT"/>
    <property type="match status" value="6"/>
</dbReference>
<feature type="region of interest" description="Disordered" evidence="4">
    <location>
        <begin position="659"/>
        <end position="684"/>
    </location>
</feature>
<dbReference type="PROSITE" id="PS50297">
    <property type="entry name" value="ANK_REP_REGION"/>
    <property type="match status" value="5"/>
</dbReference>
<feature type="compositionally biased region" description="Acidic residues" evidence="4">
    <location>
        <begin position="249"/>
        <end position="263"/>
    </location>
</feature>
<dbReference type="Pfam" id="PF12796">
    <property type="entry name" value="Ank_2"/>
    <property type="match status" value="2"/>
</dbReference>
<feature type="compositionally biased region" description="Acidic residues" evidence="4">
    <location>
        <begin position="304"/>
        <end position="313"/>
    </location>
</feature>
<feature type="repeat" description="ANK" evidence="3">
    <location>
        <begin position="2094"/>
        <end position="2126"/>
    </location>
</feature>
<organism evidence="5 6">
    <name type="scientific">Petrolisthes cinctipes</name>
    <name type="common">Flat porcelain crab</name>
    <dbReference type="NCBI Taxonomy" id="88211"/>
    <lineage>
        <taxon>Eukaryota</taxon>
        <taxon>Metazoa</taxon>
        <taxon>Ecdysozoa</taxon>
        <taxon>Arthropoda</taxon>
        <taxon>Crustacea</taxon>
        <taxon>Multicrustacea</taxon>
        <taxon>Malacostraca</taxon>
        <taxon>Eumalacostraca</taxon>
        <taxon>Eucarida</taxon>
        <taxon>Decapoda</taxon>
        <taxon>Pleocyemata</taxon>
        <taxon>Anomura</taxon>
        <taxon>Galatheoidea</taxon>
        <taxon>Porcellanidae</taxon>
        <taxon>Petrolisthes</taxon>
    </lineage>
</organism>
<gene>
    <name evidence="5" type="ORF">Pcinc_013905</name>
</gene>
<dbReference type="Proteomes" id="UP001286313">
    <property type="component" value="Unassembled WGS sequence"/>
</dbReference>
<accession>A0AAE1FYT8</accession>
<sequence length="2368" mass="263424">MSVTQFAIAGWERQTGRETRRKQEIKENERKEEDERGRNGHFIRPGELKGDGEDEDEIDEDELAPLNPGLGEEKNARVGRLDWCDCRHCARMTNEAECWCCHEDEATWVRVMEDEGRGGISSSYSCVVQHPFFTSVCLNPYAIQAIHARDIHLFGSTDHLPLHEKYRETSYRAFLDYYHGQLEDEVKGHHLPSCAASTIQGVFTEHAFLVRTANRQGSNNKGDKDDSRSSLHRGTMKRGGDTEEKKEKEEEEDEEEEEEEEEKEGDRDDSRSSMHGRTLMREGKKEMEKRKKTGGKEKEKREEENVDEVTDEEVTSIRYRHHQTLNIGMPDCEVPISVVSLCLSGAPSFCHERKEVHTSPYHDREPSTTIILQGAETTNTIFCDSAIPHKPVFQDSATLHTPPEANTPTGPTSSLYLRSSHNEALPAIPTRPRPTSLLVGLDPHTDHYESTISTTTSSSTSSSSPETFYDALEVLLDGPDISLRGPNVPLTNVSRKHSASTSSSPQEHNFHETFGMPPEVPAVGGVKKQHTLTHVGDDNYRDSEGGWHKKADRCVMEDLMEIYNIQPHNTTSQEAIVVKSDGGREENIIQREVLDKCDDQFKSINSRVKEKCEVDSRTQTFISSLRTEETEEEGGCWWRNQGRDSGGGGVNELCGKYKNINKDNHNNNEDKEIDGGGDSSNSRKGISVIRTSYTIPNLRGGELYEDDDTNYESIQFNRRNIHSLEKIREKRCSQDNCLYVKALCQGFGIEGSKSLSENIYSESNTVQINFNSTMYAMDDVGLNADSLCPSDEQDDLFMSLEREKMVLGQGSLSTNESIEGLPKVSSGGGGWQPDWCQDDVTSWQQRPSNGWYDNDRNDENGSMTLASSSRPPNLFPPTVTSHHSHDHQHNFQSSGHTDSHDSSWTGCQGIVGNEGDSNTQVNEECKDDIPFWFEDDGKTCGFTDASSSTYDESAVSKVCGSEESLNPNYECQGVTTGGNKDYKYETAEESKQSPPYLSLQNDGKVCGAANSINPNHGYWGTLGGGDGGTAKVGTPKCKRSLGGWLKDDHGNVDSHSTHHSNEGKTVGEGDGTRPAEGKHRSHLWLQDENKVLKTGRQLAQSNNMREETRKIISMLANDRVCRMVRPSLCLQDRLTSLAQRSAGRHVYAKGPRVRSTLVKNIVNRTYDRLQQNQANSLQDTLNLPKRGSLQTLPRSVLPNPAPSYGRSLESGSCWGYDDSARSRLALGLCRKTSSATCSQFSRKDNQSPAGISSEMDFQLFPPHSPGSNMVMNSSPTPSDEQNESDQSDPDKENTNTELLTADTDNFYPQYKRGSWIITSSYCAPPLLDFDEESNDFFLEGNNVSTHEYNQMQTTTSSSSSCEMKRSAESEEMLKKNVVAATGQSASSSGMEQTQPNTQFQTQEMQLGTPHMLQQEQQPLELQLNTQQDEQQAQTHMQLQAQQMHLDTAKMYQETQQTSQLSTQQETQQTLQLNTHQDTQQTYQQIQQRKQEQTQEKTQQKILQQETCSEGPNARSITDEDWGRLEGPIHTEKINKDAEKSPNTTAVATTIPVGKRQHPKNDPVGTVDQISGGDNKKIKRTVAGRRNSHQQQQQQQQRGINNSNFAHDLQSHIASLNKVTRKFTTKKQEESAKNSQPLFNLKATQTKIQTPKQDSLLSLLDEDYKDEEIENNKYITAADESSYSESHIDDDGINTSCKPENEEHGDTEAPLPGCDLPSDSTPPPLPLPGGDLPQDSTSPPPPPLPKVLPSETMTDSSTLRKLLLLPETQKPHEGPLKLVLQPCPYKDAFSKLKADNLKARCRGTKLPVHPPYPPSRRYQTVASATQSQPENQHTAESKNVEKKPPKSVSENNKSHQENRKAEKKPADSMVDKAAEPSPISKSRQGSVIDIRSQNDILRSRKQTRRESFLIISNRNSSKSKPYLLSRNNSIDNVHRTSRRSSTVSRFQCATRQGSRVSFGQDLLRKCLETAVNTYYTTDWQEVVAKEQEAESQMSIEELNRSLRKAICYHDAEKVRSLLKLGADPNTKCNDLPGLIRAAKDGSLYVVQALVNAGADVDIRTEQGNSALHLAAKEGHSEVVLQLVESGAFVDAINRSGVTPLQIALAHGHMEVIQRLIRLDADMFMQNKVGESAHEVASQLGYIGLSPFPKEVRRDSIFGTIRDDSPVDVPVAVRLIKGIEDGCAGTVESCLLEGAPPNTVVPLALHWPAQASALHRASHHGHDLIVRLLLLAEADVNSVDVVGNTPLHAAAQAGHNRIIKILLANHARLEACSQSGMTALHRAASKGKELTCNLLLRRGANPCAEDTEGRTAADWARQRNFISLSKKIGFRRKNSAALLLDDDNTQCLQHLQRLHQAALKANTLSTDAAQ</sequence>
<feature type="compositionally biased region" description="Polar residues" evidence="4">
    <location>
        <begin position="839"/>
        <end position="848"/>
    </location>
</feature>
<feature type="compositionally biased region" description="Polar residues" evidence="4">
    <location>
        <begin position="1632"/>
        <end position="1645"/>
    </location>
</feature>
<dbReference type="PANTHER" id="PTHR24173">
    <property type="entry name" value="ANKYRIN REPEAT CONTAINING"/>
    <property type="match status" value="1"/>
</dbReference>
<feature type="compositionally biased region" description="Polar residues" evidence="4">
    <location>
        <begin position="1816"/>
        <end position="1831"/>
    </location>
</feature>
<keyword evidence="1" id="KW-0677">Repeat</keyword>
<dbReference type="InterPro" id="IPR036770">
    <property type="entry name" value="Ankyrin_rpt-contain_sf"/>
</dbReference>
<feature type="region of interest" description="Disordered" evidence="4">
    <location>
        <begin position="213"/>
        <end position="313"/>
    </location>
</feature>
<evidence type="ECO:0000313" key="5">
    <source>
        <dbReference type="EMBL" id="KAK3881657.1"/>
    </source>
</evidence>
<dbReference type="PANTHER" id="PTHR24173:SF74">
    <property type="entry name" value="ANKYRIN REPEAT DOMAIN-CONTAINING PROTEIN 16"/>
    <property type="match status" value="1"/>
</dbReference>
<feature type="compositionally biased region" description="Basic and acidic residues" evidence="4">
    <location>
        <begin position="238"/>
        <end position="248"/>
    </location>
</feature>
<feature type="compositionally biased region" description="Polar residues" evidence="4">
    <location>
        <begin position="890"/>
        <end position="906"/>
    </location>
</feature>
<feature type="compositionally biased region" description="Low complexity" evidence="4">
    <location>
        <begin position="1727"/>
        <end position="1736"/>
    </location>
</feature>
<feature type="compositionally biased region" description="Basic and acidic residues" evidence="4">
    <location>
        <begin position="14"/>
        <end position="51"/>
    </location>
</feature>
<feature type="compositionally biased region" description="Polar residues" evidence="4">
    <location>
        <begin position="860"/>
        <end position="871"/>
    </location>
</feature>
<feature type="region of interest" description="Disordered" evidence="4">
    <location>
        <begin position="808"/>
        <end position="920"/>
    </location>
</feature>